<evidence type="ECO:0000256" key="1">
    <source>
        <dbReference type="ARBA" id="ARBA00001947"/>
    </source>
</evidence>
<accession>A0A0G0UYW8</accession>
<comment type="caution">
    <text evidence="5">The sequence shown here is derived from an EMBL/GenBank/DDBJ whole genome shotgun (WGS) entry which is preliminary data.</text>
</comment>
<comment type="cofactor">
    <cofactor evidence="1">
        <name>Zn(2+)</name>
        <dbReference type="ChEBI" id="CHEBI:29105"/>
    </cofactor>
</comment>
<dbReference type="SMART" id="SM01154">
    <property type="entry name" value="DUF1704"/>
    <property type="match status" value="1"/>
</dbReference>
<evidence type="ECO:0000313" key="6">
    <source>
        <dbReference type="Proteomes" id="UP000034961"/>
    </source>
</evidence>
<evidence type="ECO:0000256" key="3">
    <source>
        <dbReference type="ARBA" id="ARBA00022801"/>
    </source>
</evidence>
<dbReference type="GO" id="GO:0006508">
    <property type="term" value="P:proteolysis"/>
    <property type="evidence" value="ECO:0007669"/>
    <property type="project" value="UniProtKB-KW"/>
</dbReference>
<keyword evidence="4" id="KW-0482">Metalloprotease</keyword>
<organism evidence="5 6">
    <name type="scientific">Candidatus Roizmanbacteria bacterium GW2011_GWA1_41_13</name>
    <dbReference type="NCBI Taxonomy" id="1618474"/>
    <lineage>
        <taxon>Bacteria</taxon>
        <taxon>Candidatus Roizmaniibacteriota</taxon>
    </lineage>
</organism>
<keyword evidence="3" id="KW-0378">Hydrolase</keyword>
<keyword evidence="2" id="KW-0645">Protease</keyword>
<protein>
    <recommendedName>
        <fullName evidence="7">DUF1704 domain-containing protein</fullName>
    </recommendedName>
</protein>
<evidence type="ECO:0008006" key="7">
    <source>
        <dbReference type="Google" id="ProtNLM"/>
    </source>
</evidence>
<dbReference type="InterPro" id="IPR012548">
    <property type="entry name" value="MATCAP"/>
</dbReference>
<evidence type="ECO:0000256" key="2">
    <source>
        <dbReference type="ARBA" id="ARBA00022670"/>
    </source>
</evidence>
<reference evidence="5 6" key="1">
    <citation type="journal article" date="2015" name="Nature">
        <title>rRNA introns, odd ribosomes, and small enigmatic genomes across a large radiation of phyla.</title>
        <authorList>
            <person name="Brown C.T."/>
            <person name="Hug L.A."/>
            <person name="Thomas B.C."/>
            <person name="Sharon I."/>
            <person name="Castelle C.J."/>
            <person name="Singh A."/>
            <person name="Wilkins M.J."/>
            <person name="Williams K.H."/>
            <person name="Banfield J.F."/>
        </authorList>
    </citation>
    <scope>NUCLEOTIDE SEQUENCE [LARGE SCALE GENOMIC DNA]</scope>
</reference>
<evidence type="ECO:0000313" key="5">
    <source>
        <dbReference type="EMBL" id="KKR93929.1"/>
    </source>
</evidence>
<dbReference type="AlphaFoldDB" id="A0A0G0UYW8"/>
<dbReference type="Proteomes" id="UP000034961">
    <property type="component" value="Unassembled WGS sequence"/>
</dbReference>
<dbReference type="PANTHER" id="PTHR31817:SF0">
    <property type="entry name" value="CHROMOSOME UNDETERMINED SCAFFOLD_67, WHOLE GENOME SHOTGUN SEQUENCE"/>
    <property type="match status" value="1"/>
</dbReference>
<gene>
    <name evidence="5" type="ORF">UU41_C0017G0022</name>
</gene>
<evidence type="ECO:0000256" key="4">
    <source>
        <dbReference type="ARBA" id="ARBA00023049"/>
    </source>
</evidence>
<sequence>MGNIDAPIQLQPEQVDSSWYGRFARYGSFQAYEYLDGDKRYREEQKDKFLKGEIENPLLDYPKIDAIRLDTQEKELLLLKEDVLAQEQNSVVKQAYRWRLNEKIAEVRLLRAAHTGDTRRFRKYSEFVYGKPSSDIFAYTVQALKQVCEEASCSDDEHVRKTAEELSALIPANLTGYSIGELPNQETIDMVRDATLKTAGDLVSLPISQEEFDAEAIKAVFDQALSTLHGEGWNVVVDTSSKSAISVDQENQTVKVPEARRLPFAKLRILIVHEIGTHVARRINGERSKLKLLGLGLDRYERGDEGVATMREQSLGDKMEDFAGLEAHLAISLAYGLDGMERDFRKVYEILEKQFLLQELLSGKDYQSALSTAQTSAWNRTVRTFRGTNCVAGACFTKDIAYREGNIATWNVVRENPDEMFRLNVGKYDPSNNRHLWILDQLGISDEDIESD</sequence>
<dbReference type="EMBL" id="LCAN01000017">
    <property type="protein sequence ID" value="KKR93929.1"/>
    <property type="molecule type" value="Genomic_DNA"/>
</dbReference>
<name>A0A0G0UYW8_9BACT</name>
<proteinExistence type="predicted"/>
<dbReference type="GO" id="GO:0008237">
    <property type="term" value="F:metallopeptidase activity"/>
    <property type="evidence" value="ECO:0007669"/>
    <property type="project" value="UniProtKB-KW"/>
</dbReference>
<dbReference type="Pfam" id="PF08014">
    <property type="entry name" value="MATCAP"/>
    <property type="match status" value="1"/>
</dbReference>
<dbReference type="PANTHER" id="PTHR31817">
    <property type="match status" value="1"/>
</dbReference>